<dbReference type="Gene3D" id="1.10.10.10">
    <property type="entry name" value="Winged helix-like DNA-binding domain superfamily/Winged helix DNA-binding domain"/>
    <property type="match status" value="1"/>
</dbReference>
<protein>
    <submittedName>
        <fullName evidence="2">DNA processing protein</fullName>
    </submittedName>
</protein>
<feature type="domain" description="DprA winged helix" evidence="1">
    <location>
        <begin position="5"/>
        <end position="50"/>
    </location>
</feature>
<dbReference type="Pfam" id="PF17782">
    <property type="entry name" value="WHD_DprA"/>
    <property type="match status" value="1"/>
</dbReference>
<reference evidence="2 3" key="1">
    <citation type="submission" date="2015-07" db="EMBL/GenBank/DDBJ databases">
        <authorList>
            <consortium name="Pathogen Informatics"/>
        </authorList>
    </citation>
    <scope>NUCLEOTIDE SEQUENCE [LARGE SCALE GENOMIC DNA]</scope>
    <source>
        <strain evidence="2 3">A51</strain>
    </source>
</reference>
<dbReference type="Proteomes" id="UP000044806">
    <property type="component" value="Unassembled WGS sequence"/>
</dbReference>
<evidence type="ECO:0000259" key="1">
    <source>
        <dbReference type="Pfam" id="PF17782"/>
    </source>
</evidence>
<evidence type="ECO:0000313" key="3">
    <source>
        <dbReference type="Proteomes" id="UP000044806"/>
    </source>
</evidence>
<proteinExistence type="predicted"/>
<dbReference type="InterPro" id="IPR041614">
    <property type="entry name" value="DprA_WH"/>
</dbReference>
<dbReference type="AlphaFoldDB" id="A0A655RIR1"/>
<dbReference type="InterPro" id="IPR036388">
    <property type="entry name" value="WH-like_DNA-bd_sf"/>
</dbReference>
<organism evidence="2 3">
    <name type="scientific">Vibrio cholerae</name>
    <dbReference type="NCBI Taxonomy" id="666"/>
    <lineage>
        <taxon>Bacteria</taxon>
        <taxon>Pseudomonadati</taxon>
        <taxon>Pseudomonadota</taxon>
        <taxon>Gammaproteobacteria</taxon>
        <taxon>Vibrionales</taxon>
        <taxon>Vibrionaceae</taxon>
        <taxon>Vibrio</taxon>
    </lineage>
</organism>
<sequence>MPFPELLANVGIEATPIDILASRTQIPVQDIMMQLLELELLGHVVAVPGGYIRKGRG</sequence>
<evidence type="ECO:0000313" key="2">
    <source>
        <dbReference type="EMBL" id="CSA99095.1"/>
    </source>
</evidence>
<name>A0A655RIR1_VIBCL</name>
<accession>A0A655RIR1</accession>
<gene>
    <name evidence="2" type="ORF">ERS013165_02995</name>
</gene>
<dbReference type="EMBL" id="CWOW01000018">
    <property type="protein sequence ID" value="CSA99095.1"/>
    <property type="molecule type" value="Genomic_DNA"/>
</dbReference>